<protein>
    <recommendedName>
        <fullName evidence="4">Lipoprotein</fullName>
    </recommendedName>
</protein>
<evidence type="ECO:0000313" key="3">
    <source>
        <dbReference type="Proteomes" id="UP000315369"/>
    </source>
</evidence>
<dbReference type="AlphaFoldDB" id="A0A540WJG3"/>
<feature type="chain" id="PRO_5022212154" description="Lipoprotein" evidence="1">
    <location>
        <begin position="24"/>
        <end position="65"/>
    </location>
</feature>
<feature type="signal peptide" evidence="1">
    <location>
        <begin position="1"/>
        <end position="23"/>
    </location>
</feature>
<dbReference type="EMBL" id="VIFM01000532">
    <property type="protein sequence ID" value="TQF08584.1"/>
    <property type="molecule type" value="Genomic_DNA"/>
</dbReference>
<evidence type="ECO:0000256" key="1">
    <source>
        <dbReference type="SAM" id="SignalP"/>
    </source>
</evidence>
<keyword evidence="1" id="KW-0732">Signal</keyword>
<comment type="caution">
    <text evidence="2">The sequence shown here is derived from an EMBL/GenBank/DDBJ whole genome shotgun (WGS) entry which is preliminary data.</text>
</comment>
<evidence type="ECO:0008006" key="4">
    <source>
        <dbReference type="Google" id="ProtNLM"/>
    </source>
</evidence>
<feature type="non-terminal residue" evidence="2">
    <location>
        <position position="65"/>
    </location>
</feature>
<keyword evidence="3" id="KW-1185">Reference proteome</keyword>
<dbReference type="Proteomes" id="UP000315369">
    <property type="component" value="Unassembled WGS sequence"/>
</dbReference>
<proteinExistence type="predicted"/>
<name>A0A540WJG3_9BACT</name>
<organism evidence="2 3">
    <name type="scientific">Myxococcus llanfairpwllgwyngyllgogerychwyrndrobwllllantysiliogogogochensis</name>
    <dbReference type="NCBI Taxonomy" id="2590453"/>
    <lineage>
        <taxon>Bacteria</taxon>
        <taxon>Pseudomonadati</taxon>
        <taxon>Myxococcota</taxon>
        <taxon>Myxococcia</taxon>
        <taxon>Myxococcales</taxon>
        <taxon>Cystobacterineae</taxon>
        <taxon>Myxococcaceae</taxon>
        <taxon>Myxococcus</taxon>
    </lineage>
</organism>
<dbReference type="PROSITE" id="PS51257">
    <property type="entry name" value="PROKAR_LIPOPROTEIN"/>
    <property type="match status" value="1"/>
</dbReference>
<evidence type="ECO:0000313" key="2">
    <source>
        <dbReference type="EMBL" id="TQF08584.1"/>
    </source>
</evidence>
<gene>
    <name evidence="2" type="ORF">FJV41_49150</name>
</gene>
<sequence length="65" mass="6803">MPGLQRASARAFFTLSVMVVAVACSREPAAPVRADTTRGVAQAAQNDGAEVHNHVYTQAFGSGWA</sequence>
<reference evidence="2 3" key="1">
    <citation type="submission" date="2019-06" db="EMBL/GenBank/DDBJ databases">
        <authorList>
            <person name="Livingstone P."/>
            <person name="Whitworth D."/>
        </authorList>
    </citation>
    <scope>NUCLEOTIDE SEQUENCE [LARGE SCALE GENOMIC DNA]</scope>
    <source>
        <strain evidence="2 3">AM401</strain>
    </source>
</reference>
<accession>A0A540WJG3</accession>
<dbReference type="RefSeq" id="WP_141649504.1">
    <property type="nucleotide sequence ID" value="NZ_VIFM01000532.1"/>
</dbReference>